<keyword evidence="3 6" id="KW-0812">Transmembrane</keyword>
<keyword evidence="2" id="KW-1003">Cell membrane</keyword>
<keyword evidence="4 6" id="KW-1133">Transmembrane helix</keyword>
<evidence type="ECO:0000256" key="2">
    <source>
        <dbReference type="ARBA" id="ARBA00022475"/>
    </source>
</evidence>
<evidence type="ECO:0000256" key="6">
    <source>
        <dbReference type="SAM" id="Phobius"/>
    </source>
</evidence>
<keyword evidence="5 6" id="KW-0472">Membrane</keyword>
<organism evidence="9">
    <name type="scientific">freshwater metagenome</name>
    <dbReference type="NCBI Taxonomy" id="449393"/>
    <lineage>
        <taxon>unclassified sequences</taxon>
        <taxon>metagenomes</taxon>
        <taxon>ecological metagenomes</taxon>
    </lineage>
</organism>
<comment type="subcellular location">
    <subcellularLocation>
        <location evidence="1">Cell membrane</location>
        <topology evidence="1">Multi-pass membrane protein</topology>
    </subcellularLocation>
</comment>
<evidence type="ECO:0000256" key="5">
    <source>
        <dbReference type="ARBA" id="ARBA00023136"/>
    </source>
</evidence>
<dbReference type="Pfam" id="PF13396">
    <property type="entry name" value="PLDc_N"/>
    <property type="match status" value="1"/>
</dbReference>
<reference evidence="9" key="1">
    <citation type="submission" date="2020-05" db="EMBL/GenBank/DDBJ databases">
        <authorList>
            <person name="Chiriac C."/>
            <person name="Salcher M."/>
            <person name="Ghai R."/>
            <person name="Kavagutti S V."/>
        </authorList>
    </citation>
    <scope>NUCLEOTIDE SEQUENCE</scope>
</reference>
<name>A0A6J6KQY8_9ZZZZ</name>
<feature type="domain" description="SHOCT" evidence="7">
    <location>
        <begin position="100"/>
        <end position="127"/>
    </location>
</feature>
<feature type="transmembrane region" description="Helical" evidence="6">
    <location>
        <begin position="43"/>
        <end position="65"/>
    </location>
</feature>
<evidence type="ECO:0000313" key="9">
    <source>
        <dbReference type="EMBL" id="CAB4651932.1"/>
    </source>
</evidence>
<dbReference type="InterPro" id="IPR027379">
    <property type="entry name" value="CLS_N"/>
</dbReference>
<feature type="transmembrane region" description="Helical" evidence="6">
    <location>
        <begin position="12"/>
        <end position="31"/>
    </location>
</feature>
<evidence type="ECO:0000259" key="7">
    <source>
        <dbReference type="Pfam" id="PF09851"/>
    </source>
</evidence>
<protein>
    <submittedName>
        <fullName evidence="9">Unannotated protein</fullName>
    </submittedName>
</protein>
<evidence type="ECO:0000256" key="1">
    <source>
        <dbReference type="ARBA" id="ARBA00004651"/>
    </source>
</evidence>
<dbReference type="EMBL" id="CAEZWM010000038">
    <property type="protein sequence ID" value="CAB4651932.1"/>
    <property type="molecule type" value="Genomic_DNA"/>
</dbReference>
<dbReference type="GO" id="GO:0005886">
    <property type="term" value="C:plasma membrane"/>
    <property type="evidence" value="ECO:0007669"/>
    <property type="project" value="UniProtKB-SubCell"/>
</dbReference>
<evidence type="ECO:0000256" key="4">
    <source>
        <dbReference type="ARBA" id="ARBA00022989"/>
    </source>
</evidence>
<dbReference type="InterPro" id="IPR018649">
    <property type="entry name" value="SHOCT"/>
</dbReference>
<evidence type="ECO:0000259" key="8">
    <source>
        <dbReference type="Pfam" id="PF13396"/>
    </source>
</evidence>
<gene>
    <name evidence="9" type="ORF">UFOPK2242_00462</name>
</gene>
<accession>A0A6J6KQY8</accession>
<proteinExistence type="predicted"/>
<evidence type="ECO:0000256" key="3">
    <source>
        <dbReference type="ARBA" id="ARBA00022692"/>
    </source>
</evidence>
<feature type="domain" description="Cardiolipin synthase N-terminal" evidence="8">
    <location>
        <begin position="26"/>
        <end position="67"/>
    </location>
</feature>
<dbReference type="Pfam" id="PF09851">
    <property type="entry name" value="SHOCT"/>
    <property type="match status" value="1"/>
</dbReference>
<sequence length="128" mass="14259">MKLSWSQNEVFWTVLQITCFLTLLGLYLLVFRDIFRSHDIGGAAKMIWVVFVLFLPLLGVLLYLITRGGKMTQHNIDVAVAEAAAVKQHHRSTGGTSTIDELERLEGLKGRGVITDAEFDSQKALLLA</sequence>
<dbReference type="AlphaFoldDB" id="A0A6J6KQY8"/>